<evidence type="ECO:0000313" key="2">
    <source>
        <dbReference type="EMBL" id="KAJ0405065.1"/>
    </source>
</evidence>
<comment type="caution">
    <text evidence="2">The sequence shown here is derived from an EMBL/GenBank/DDBJ whole genome shotgun (WGS) entry which is preliminary data.</text>
</comment>
<name>A0AAD5QCW9_PYTIN</name>
<keyword evidence="3" id="KW-1185">Reference proteome</keyword>
<evidence type="ECO:0000313" key="3">
    <source>
        <dbReference type="Proteomes" id="UP001209570"/>
    </source>
</evidence>
<sequence length="194" mass="22290">MPPLCEDDEDYYRDAVRGLVMPGTPVNRRSYRVTPASFASQPARRDSRAATQGEDNRRPKKVQFSDSNGMELERTQRTSSTHHPTPIVAKPIENTACTRRYAIDEVELYFSEETKFPAAKDDYAVLKFAKRNDIIVGGCLDCKEVTFGIPRWKTYWAELYSGVLMLHNIEKGEDFKVAFMNRVRHLPLTHRTSE</sequence>
<gene>
    <name evidence="2" type="ORF">P43SY_001209</name>
</gene>
<dbReference type="Proteomes" id="UP001209570">
    <property type="component" value="Unassembled WGS sequence"/>
</dbReference>
<evidence type="ECO:0000256" key="1">
    <source>
        <dbReference type="SAM" id="MobiDB-lite"/>
    </source>
</evidence>
<dbReference type="AlphaFoldDB" id="A0AAD5QCW9"/>
<dbReference type="EMBL" id="JAKCXM010000051">
    <property type="protein sequence ID" value="KAJ0405065.1"/>
    <property type="molecule type" value="Genomic_DNA"/>
</dbReference>
<reference evidence="2" key="1">
    <citation type="submission" date="2021-12" db="EMBL/GenBank/DDBJ databases">
        <title>Prjna785345.</title>
        <authorList>
            <person name="Rujirawat T."/>
            <person name="Krajaejun T."/>
        </authorList>
    </citation>
    <scope>NUCLEOTIDE SEQUENCE</scope>
    <source>
        <strain evidence="2">Pi057C3</strain>
    </source>
</reference>
<proteinExistence type="predicted"/>
<accession>A0AAD5QCW9</accession>
<feature type="region of interest" description="Disordered" evidence="1">
    <location>
        <begin position="22"/>
        <end position="87"/>
    </location>
</feature>
<protein>
    <submittedName>
        <fullName evidence="2">Uncharacterized protein</fullName>
    </submittedName>
</protein>
<organism evidence="2 3">
    <name type="scientific">Pythium insidiosum</name>
    <name type="common">Pythiosis disease agent</name>
    <dbReference type="NCBI Taxonomy" id="114742"/>
    <lineage>
        <taxon>Eukaryota</taxon>
        <taxon>Sar</taxon>
        <taxon>Stramenopiles</taxon>
        <taxon>Oomycota</taxon>
        <taxon>Peronosporomycetes</taxon>
        <taxon>Pythiales</taxon>
        <taxon>Pythiaceae</taxon>
        <taxon>Pythium</taxon>
    </lineage>
</organism>